<evidence type="ECO:0000313" key="2">
    <source>
        <dbReference type="Proteomes" id="UP000232688"/>
    </source>
</evidence>
<protein>
    <submittedName>
        <fullName evidence="1">Uncharacterized protein</fullName>
    </submittedName>
</protein>
<sequence length="54" mass="6269">MINFRYPDIPFEEYLSNHCLDAPAAVVRRYMTKVIEWQVNSGDPPKIWVGSSNL</sequence>
<reference evidence="1 2" key="1">
    <citation type="submission" date="2017-10" db="EMBL/GenBank/DDBJ databases">
        <title>Extensive intraspecific genome diversity in a model arbuscular mycorrhizal fungus.</title>
        <authorList>
            <person name="Chen E.C.H."/>
            <person name="Morin E."/>
            <person name="Baudet D."/>
            <person name="Noel J."/>
            <person name="Ndikumana S."/>
            <person name="Charron P."/>
            <person name="St-Onge C."/>
            <person name="Giorgi J."/>
            <person name="Grigoriev I.V."/>
            <person name="Roux C."/>
            <person name="Martin F.M."/>
            <person name="Corradi N."/>
        </authorList>
    </citation>
    <scope>NUCLEOTIDE SEQUENCE [LARGE SCALE GENOMIC DNA]</scope>
    <source>
        <strain evidence="1 2">A1</strain>
    </source>
</reference>
<accession>A0A2N0QWH5</accession>
<comment type="caution">
    <text evidence="1">The sequence shown here is derived from an EMBL/GenBank/DDBJ whole genome shotgun (WGS) entry which is preliminary data.</text>
</comment>
<dbReference type="VEuPathDB" id="FungiDB:RhiirA1_475719"/>
<organism evidence="1 2">
    <name type="scientific">Rhizophagus irregularis</name>
    <dbReference type="NCBI Taxonomy" id="588596"/>
    <lineage>
        <taxon>Eukaryota</taxon>
        <taxon>Fungi</taxon>
        <taxon>Fungi incertae sedis</taxon>
        <taxon>Mucoromycota</taxon>
        <taxon>Glomeromycotina</taxon>
        <taxon>Glomeromycetes</taxon>
        <taxon>Glomerales</taxon>
        <taxon>Glomeraceae</taxon>
        <taxon>Rhizophagus</taxon>
    </lineage>
</organism>
<dbReference type="AlphaFoldDB" id="A0A2N0QWH5"/>
<proteinExistence type="predicted"/>
<gene>
    <name evidence="1" type="ORF">RhiirA1_475719</name>
</gene>
<dbReference type="EMBL" id="LLXH01002640">
    <property type="protein sequence ID" value="PKC55376.1"/>
    <property type="molecule type" value="Genomic_DNA"/>
</dbReference>
<name>A0A2N0QWH5_9GLOM</name>
<dbReference type="Proteomes" id="UP000232688">
    <property type="component" value="Unassembled WGS sequence"/>
</dbReference>
<reference evidence="1 2" key="2">
    <citation type="submission" date="2017-10" db="EMBL/GenBank/DDBJ databases">
        <title>Genome analyses suggest a sexual origin of heterokaryosis in a supposedly ancient asexual fungus.</title>
        <authorList>
            <person name="Corradi N."/>
            <person name="Sedzielewska K."/>
            <person name="Noel J."/>
            <person name="Charron P."/>
            <person name="Farinelli L."/>
            <person name="Marton T."/>
            <person name="Kruger M."/>
            <person name="Pelin A."/>
            <person name="Brachmann A."/>
            <person name="Corradi N."/>
        </authorList>
    </citation>
    <scope>NUCLEOTIDE SEQUENCE [LARGE SCALE GENOMIC DNA]</scope>
    <source>
        <strain evidence="1 2">A1</strain>
    </source>
</reference>
<evidence type="ECO:0000313" key="1">
    <source>
        <dbReference type="EMBL" id="PKC55376.1"/>
    </source>
</evidence>